<protein>
    <submittedName>
        <fullName evidence="1">Glutamate receptor, ionotropic kainate 1</fullName>
    </submittedName>
</protein>
<dbReference type="Proteomes" id="UP000053105">
    <property type="component" value="Unassembled WGS sequence"/>
</dbReference>
<dbReference type="EMBL" id="KQ435824">
    <property type="protein sequence ID" value="KOX72042.1"/>
    <property type="molecule type" value="Genomic_DNA"/>
</dbReference>
<keyword evidence="2" id="KW-1185">Reference proteome</keyword>
<gene>
    <name evidence="1" type="ORF">WN51_00903</name>
</gene>
<evidence type="ECO:0000313" key="1">
    <source>
        <dbReference type="EMBL" id="KOX72042.1"/>
    </source>
</evidence>
<keyword evidence="1" id="KW-0675">Receptor</keyword>
<organism evidence="1 2">
    <name type="scientific">Melipona quadrifasciata</name>
    <dbReference type="NCBI Taxonomy" id="166423"/>
    <lineage>
        <taxon>Eukaryota</taxon>
        <taxon>Metazoa</taxon>
        <taxon>Ecdysozoa</taxon>
        <taxon>Arthropoda</taxon>
        <taxon>Hexapoda</taxon>
        <taxon>Insecta</taxon>
        <taxon>Pterygota</taxon>
        <taxon>Neoptera</taxon>
        <taxon>Endopterygota</taxon>
        <taxon>Hymenoptera</taxon>
        <taxon>Apocrita</taxon>
        <taxon>Aculeata</taxon>
        <taxon>Apoidea</taxon>
        <taxon>Anthophila</taxon>
        <taxon>Apidae</taxon>
        <taxon>Melipona</taxon>
    </lineage>
</organism>
<dbReference type="AlphaFoldDB" id="A0A0N0BEK9"/>
<dbReference type="Gene3D" id="3.40.50.2300">
    <property type="match status" value="1"/>
</dbReference>
<evidence type="ECO:0000313" key="2">
    <source>
        <dbReference type="Proteomes" id="UP000053105"/>
    </source>
</evidence>
<dbReference type="STRING" id="166423.A0A0N0BEK9"/>
<sequence>MKGFRLPRSISQPQASGLQIATDCRKDRAASRLLTPLLREAKIFLTTKDDRAIFTHDQKDSSTELAFKYAVYKINKERLILPKTTLEYDIQYVPKDDSFHASKKAIPNLFCQPKSLTYDYLCEILVGPWPQASKRSFDFGHFLMAPAAAPPRNLQIMELAANLKAEFVAEIKLSPISPGIQEGRKLRERRKEEQGEFVEFIERGNRRLADSETTESTHSETDEKYWKQITKTRGRWTSTGHRVSFPWTCPTLVGSPFNSLNEAANAGLSFDVANSPGQPPTATGQPRSIRFTYDRGIQSID</sequence>
<proteinExistence type="predicted"/>
<name>A0A0N0BEK9_9HYME</name>
<reference evidence="1 2" key="1">
    <citation type="submission" date="2015-07" db="EMBL/GenBank/DDBJ databases">
        <title>The genome of Melipona quadrifasciata.</title>
        <authorList>
            <person name="Pan H."/>
            <person name="Kapheim K."/>
        </authorList>
    </citation>
    <scope>NUCLEOTIDE SEQUENCE [LARGE SCALE GENOMIC DNA]</scope>
    <source>
        <strain evidence="1">0111107301</strain>
        <tissue evidence="1">Whole body</tissue>
    </source>
</reference>
<accession>A0A0N0BEK9</accession>
<dbReference type="OrthoDB" id="5984008at2759"/>